<comment type="caution">
    <text evidence="2">The sequence shown here is derived from an EMBL/GenBank/DDBJ whole genome shotgun (WGS) entry which is preliminary data.</text>
</comment>
<sequence length="414" mass="47649">MSLPYFKEFNWQAEVVAVDERYSDLVKDELLLESLPIEVKIHKVKALEKKWTSKVGLGSLALRSMWYYRKKVNSLLKARKFDLIYFSTTEFPVCILGAYWKRKFGVPYIIDMQDPWHSDYYQDKPKHQRPAKYWFSYRLNKYLEPIAIKSVDGLISVSESYLKTLNNRYPILKNIPQATVTFGAYEKDLKIALDNSHRFAPLLDSAFKNIVYVGRGGADMRKALEMLFEALKQKTLENAELVNKLKFYFIGTSYAPKGLGQASILPIAYQYGLQNNVIEVTDRISYYHTLLTLKQADALFIPGSDDPGYTASKIYPYLLTAKPLLAIFNRQSSVVPILKKCTIHATILTLPDDEEGADNAILRSLVTNWANNDFKNIEVTSEFENYSARTLTQKQIELFNKVNMNHTEDNFTAI</sequence>
<feature type="domain" description="Glycosyltransferase subfamily 4-like N-terminal" evidence="1">
    <location>
        <begin position="58"/>
        <end position="171"/>
    </location>
</feature>
<evidence type="ECO:0000313" key="3">
    <source>
        <dbReference type="Proteomes" id="UP000264217"/>
    </source>
</evidence>
<name>A0A372P178_9SPHI</name>
<proteinExistence type="predicted"/>
<dbReference type="Pfam" id="PF13439">
    <property type="entry name" value="Glyco_transf_4"/>
    <property type="match status" value="1"/>
</dbReference>
<dbReference type="Proteomes" id="UP000264217">
    <property type="component" value="Unassembled WGS sequence"/>
</dbReference>
<protein>
    <recommendedName>
        <fullName evidence="1">Glycosyltransferase subfamily 4-like N-terminal domain-containing protein</fullName>
    </recommendedName>
</protein>
<dbReference type="Gene3D" id="3.40.50.2000">
    <property type="entry name" value="Glycogen Phosphorylase B"/>
    <property type="match status" value="1"/>
</dbReference>
<dbReference type="OrthoDB" id="846071at2"/>
<gene>
    <name evidence="2" type="ORF">D0C36_08840</name>
</gene>
<evidence type="ECO:0000259" key="1">
    <source>
        <dbReference type="Pfam" id="PF13439"/>
    </source>
</evidence>
<dbReference type="InterPro" id="IPR028098">
    <property type="entry name" value="Glyco_trans_4-like_N"/>
</dbReference>
<dbReference type="AlphaFoldDB" id="A0A372P178"/>
<organism evidence="2 3">
    <name type="scientific">Mucilaginibacter conchicola</name>
    <dbReference type="NCBI Taxonomy" id="2303333"/>
    <lineage>
        <taxon>Bacteria</taxon>
        <taxon>Pseudomonadati</taxon>
        <taxon>Bacteroidota</taxon>
        <taxon>Sphingobacteriia</taxon>
        <taxon>Sphingobacteriales</taxon>
        <taxon>Sphingobacteriaceae</taxon>
        <taxon>Mucilaginibacter</taxon>
    </lineage>
</organism>
<dbReference type="SUPFAM" id="SSF53756">
    <property type="entry name" value="UDP-Glycosyltransferase/glycogen phosphorylase"/>
    <property type="match status" value="1"/>
</dbReference>
<reference evidence="2 3" key="1">
    <citation type="submission" date="2018-08" db="EMBL/GenBank/DDBJ databases">
        <title>Mucilaginibacter sp. MYSH2.</title>
        <authorList>
            <person name="Seo T."/>
        </authorList>
    </citation>
    <scope>NUCLEOTIDE SEQUENCE [LARGE SCALE GENOMIC DNA]</scope>
    <source>
        <strain evidence="2 3">MYSH2</strain>
    </source>
</reference>
<keyword evidence="3" id="KW-1185">Reference proteome</keyword>
<dbReference type="GO" id="GO:0016757">
    <property type="term" value="F:glycosyltransferase activity"/>
    <property type="evidence" value="ECO:0007669"/>
    <property type="project" value="UniProtKB-ARBA"/>
</dbReference>
<accession>A0A372P178</accession>
<dbReference type="EMBL" id="QWDC01000001">
    <property type="protein sequence ID" value="RFZ95864.1"/>
    <property type="molecule type" value="Genomic_DNA"/>
</dbReference>
<evidence type="ECO:0000313" key="2">
    <source>
        <dbReference type="EMBL" id="RFZ95864.1"/>
    </source>
</evidence>